<proteinExistence type="predicted"/>
<comment type="caution">
    <text evidence="1">The sequence shown here is derived from an EMBL/GenBank/DDBJ whole genome shotgun (WGS) entry which is preliminary data.</text>
</comment>
<evidence type="ECO:0000313" key="1">
    <source>
        <dbReference type="EMBL" id="KAF2558298.1"/>
    </source>
</evidence>
<reference evidence="1" key="1">
    <citation type="submission" date="2019-12" db="EMBL/GenBank/DDBJ databases">
        <title>Genome sequencing and annotation of Brassica cretica.</title>
        <authorList>
            <person name="Studholme D.J."/>
            <person name="Sarris P.F."/>
        </authorList>
    </citation>
    <scope>NUCLEOTIDE SEQUENCE</scope>
    <source>
        <strain evidence="1">PFS-001/15</strain>
        <tissue evidence="1">Leaf</tissue>
    </source>
</reference>
<accession>A0A8S9HTU6</accession>
<dbReference type="EMBL" id="QGKW02001940">
    <property type="protein sequence ID" value="KAF2558298.1"/>
    <property type="molecule type" value="Genomic_DNA"/>
</dbReference>
<sequence length="83" mass="9378">MLENLLKKVYLGEKGGKVLNFLSNHISSVSLNHELRDDWNEYGSLGVSDVNGSWRSIGWCGKNLRLLCIFTTIPHVQFQLTVS</sequence>
<evidence type="ECO:0000313" key="2">
    <source>
        <dbReference type="Proteomes" id="UP000712281"/>
    </source>
</evidence>
<dbReference type="Proteomes" id="UP000712281">
    <property type="component" value="Unassembled WGS sequence"/>
</dbReference>
<gene>
    <name evidence="1" type="ORF">F2Q68_00018377</name>
</gene>
<name>A0A8S9HTU6_BRACR</name>
<dbReference type="AlphaFoldDB" id="A0A8S9HTU6"/>
<protein>
    <submittedName>
        <fullName evidence="1">Uncharacterized protein</fullName>
    </submittedName>
</protein>
<organism evidence="1 2">
    <name type="scientific">Brassica cretica</name>
    <name type="common">Mustard</name>
    <dbReference type="NCBI Taxonomy" id="69181"/>
    <lineage>
        <taxon>Eukaryota</taxon>
        <taxon>Viridiplantae</taxon>
        <taxon>Streptophyta</taxon>
        <taxon>Embryophyta</taxon>
        <taxon>Tracheophyta</taxon>
        <taxon>Spermatophyta</taxon>
        <taxon>Magnoliopsida</taxon>
        <taxon>eudicotyledons</taxon>
        <taxon>Gunneridae</taxon>
        <taxon>Pentapetalae</taxon>
        <taxon>rosids</taxon>
        <taxon>malvids</taxon>
        <taxon>Brassicales</taxon>
        <taxon>Brassicaceae</taxon>
        <taxon>Brassiceae</taxon>
        <taxon>Brassica</taxon>
    </lineage>
</organism>